<dbReference type="Ensembl" id="ENSLBET00000015589.1">
    <property type="protein sequence ID" value="ENSLBEP00000014692.1"/>
    <property type="gene ID" value="ENSLBEG00000011445.1"/>
</dbReference>
<accession>A0A3Q3F6X6</accession>
<reference evidence="2" key="1">
    <citation type="submission" date="2025-08" db="UniProtKB">
        <authorList>
            <consortium name="Ensembl"/>
        </authorList>
    </citation>
    <scope>IDENTIFICATION</scope>
</reference>
<evidence type="ECO:0000313" key="3">
    <source>
        <dbReference type="Proteomes" id="UP000261660"/>
    </source>
</evidence>
<dbReference type="AlphaFoldDB" id="A0A3Q3F6X6"/>
<dbReference type="SUPFAM" id="SSF56024">
    <property type="entry name" value="Phospholipase D/nuclease"/>
    <property type="match status" value="1"/>
</dbReference>
<dbReference type="Proteomes" id="UP000261660">
    <property type="component" value="Unplaced"/>
</dbReference>
<keyword evidence="3" id="KW-1185">Reference proteome</keyword>
<dbReference type="STRING" id="56723.ENSLBEP00000014692"/>
<dbReference type="InParanoid" id="A0A3Q3F6X6"/>
<name>A0A3Q3F6X6_9LABR</name>
<feature type="region of interest" description="Disordered" evidence="1">
    <location>
        <begin position="1"/>
        <end position="97"/>
    </location>
</feature>
<protein>
    <submittedName>
        <fullName evidence="2">Uncharacterized protein</fullName>
    </submittedName>
</protein>
<evidence type="ECO:0000313" key="2">
    <source>
        <dbReference type="Ensembl" id="ENSLBEP00000014692.1"/>
    </source>
</evidence>
<dbReference type="Gene3D" id="3.30.870.10">
    <property type="entry name" value="Endonuclease Chain A"/>
    <property type="match status" value="1"/>
</dbReference>
<evidence type="ECO:0000256" key="1">
    <source>
        <dbReference type="SAM" id="MobiDB-lite"/>
    </source>
</evidence>
<dbReference type="GeneTree" id="ENSGT00940000175422"/>
<reference evidence="2" key="2">
    <citation type="submission" date="2025-09" db="UniProtKB">
        <authorList>
            <consortium name="Ensembl"/>
        </authorList>
    </citation>
    <scope>IDENTIFICATION</scope>
</reference>
<sequence>MSQDSQHGRWTVSSSDEDDEGLPPSGTSTSKPAPLLIPVTDPSVPQSGSGWALSDSDDEDVDLRRKSVGNPPKRAPPSPKTKKTKVENERPPSPHGRVYYIDEPDDFFETSLPSASDPYRFYLNKVTGLDRRFNTGALHIRDILSPLFGTLKESVQVSMDANLKRFHILFFIYTCSTADQHKSSYLFIHSNSFFFSSYFY</sequence>
<proteinExistence type="predicted"/>
<organism evidence="2 3">
    <name type="scientific">Labrus bergylta</name>
    <name type="common">ballan wrasse</name>
    <dbReference type="NCBI Taxonomy" id="56723"/>
    <lineage>
        <taxon>Eukaryota</taxon>
        <taxon>Metazoa</taxon>
        <taxon>Chordata</taxon>
        <taxon>Craniata</taxon>
        <taxon>Vertebrata</taxon>
        <taxon>Euteleostomi</taxon>
        <taxon>Actinopterygii</taxon>
        <taxon>Neopterygii</taxon>
        <taxon>Teleostei</taxon>
        <taxon>Neoteleostei</taxon>
        <taxon>Acanthomorphata</taxon>
        <taxon>Eupercaria</taxon>
        <taxon>Labriformes</taxon>
        <taxon>Labridae</taxon>
        <taxon>Labrus</taxon>
    </lineage>
</organism>